<protein>
    <submittedName>
        <fullName evidence="1">Capsular polysaccharide biosynthesis protein</fullName>
    </submittedName>
</protein>
<gene>
    <name evidence="1" type="ORF">RNA01_07050</name>
</gene>
<evidence type="ECO:0000313" key="2">
    <source>
        <dbReference type="Proteomes" id="UP000321717"/>
    </source>
</evidence>
<dbReference type="Proteomes" id="UP000321717">
    <property type="component" value="Unassembled WGS sequence"/>
</dbReference>
<accession>A0A512HE86</accession>
<dbReference type="CDD" id="cd16439">
    <property type="entry name" value="beta_Kdo_transferase_KpsC_2"/>
    <property type="match status" value="1"/>
</dbReference>
<reference evidence="1 2" key="1">
    <citation type="submission" date="2019-07" db="EMBL/GenBank/DDBJ databases">
        <title>Whole genome shotgun sequence of Rhizobium naphthalenivorans NBRC 107585.</title>
        <authorList>
            <person name="Hosoyama A."/>
            <person name="Uohara A."/>
            <person name="Ohji S."/>
            <person name="Ichikawa N."/>
        </authorList>
    </citation>
    <scope>NUCLEOTIDE SEQUENCE [LARGE SCALE GENOMIC DNA]</scope>
    <source>
        <strain evidence="1 2">NBRC 107585</strain>
    </source>
</reference>
<dbReference type="EMBL" id="BJZP01000002">
    <property type="protein sequence ID" value="GEO83773.1"/>
    <property type="molecule type" value="Genomic_DNA"/>
</dbReference>
<proteinExistence type="predicted"/>
<dbReference type="InterPro" id="IPR007833">
    <property type="entry name" value="Capsule_polysaccharide_synth"/>
</dbReference>
<comment type="caution">
    <text evidence="1">The sequence shown here is derived from an EMBL/GenBank/DDBJ whole genome shotgun (WGS) entry which is preliminary data.</text>
</comment>
<evidence type="ECO:0000313" key="1">
    <source>
        <dbReference type="EMBL" id="GEO83773.1"/>
    </source>
</evidence>
<keyword evidence="2" id="KW-1185">Reference proteome</keyword>
<name>A0A512HE86_9HYPH</name>
<sequence>MVSDKRAKICVWSYKEPRIVAFICRLFSIPQIRVEDGFLRSVQLGAMRVPPLSLCLAEQALYFDATAESELEHILETYDFAADTTLMERARRGIAALVSSRLSKYNSGEAVDIEGIYGPKNKPRILVVGQVEGDMSMIKGMSRQMTNNEFVRAVVDENPDAQVIYKPHPEVLKGIRKKPKQSNPDNVRDICMVLDHDVALADAFESIDRVYTMTSLSGFEALIRGLPVSCFGMPFYAGWGVTDDRETCSRRTQRRSVEEIFAAAYILYPRYRDPETGSELTFEEGLALLRKMKEAHDQGSKVG</sequence>
<dbReference type="Pfam" id="PF05159">
    <property type="entry name" value="Capsule_synth"/>
    <property type="match status" value="1"/>
</dbReference>
<organism evidence="1 2">
    <name type="scientific">Ciceribacter naphthalenivorans</name>
    <dbReference type="NCBI Taxonomy" id="1118451"/>
    <lineage>
        <taxon>Bacteria</taxon>
        <taxon>Pseudomonadati</taxon>
        <taxon>Pseudomonadota</taxon>
        <taxon>Alphaproteobacteria</taxon>
        <taxon>Hyphomicrobiales</taxon>
        <taxon>Rhizobiaceae</taxon>
        <taxon>Ciceribacter</taxon>
    </lineage>
</organism>
<dbReference type="AlphaFoldDB" id="A0A512HE86"/>
<dbReference type="GO" id="GO:0015774">
    <property type="term" value="P:polysaccharide transport"/>
    <property type="evidence" value="ECO:0007669"/>
    <property type="project" value="InterPro"/>
</dbReference>
<dbReference type="GO" id="GO:0000271">
    <property type="term" value="P:polysaccharide biosynthetic process"/>
    <property type="evidence" value="ECO:0007669"/>
    <property type="project" value="InterPro"/>
</dbReference>